<evidence type="ECO:0000256" key="9">
    <source>
        <dbReference type="ARBA" id="ARBA00022840"/>
    </source>
</evidence>
<dbReference type="SMART" id="SM00388">
    <property type="entry name" value="HisKA"/>
    <property type="match status" value="1"/>
</dbReference>
<dbReference type="CDD" id="cd00075">
    <property type="entry name" value="HATPase"/>
    <property type="match status" value="1"/>
</dbReference>
<evidence type="ECO:0000256" key="7">
    <source>
        <dbReference type="ARBA" id="ARBA00022741"/>
    </source>
</evidence>
<protein>
    <recommendedName>
        <fullName evidence="3">histidine kinase</fullName>
        <ecNumber evidence="3">2.7.13.3</ecNumber>
    </recommendedName>
</protein>
<evidence type="ECO:0000256" key="4">
    <source>
        <dbReference type="ARBA" id="ARBA00022553"/>
    </source>
</evidence>
<dbReference type="InterPro" id="IPR003594">
    <property type="entry name" value="HATPase_dom"/>
</dbReference>
<dbReference type="InterPro" id="IPR004358">
    <property type="entry name" value="Sig_transdc_His_kin-like_C"/>
</dbReference>
<dbReference type="PANTHER" id="PTHR45436:SF14">
    <property type="entry name" value="SENSOR PROTEIN QSEC"/>
    <property type="match status" value="1"/>
</dbReference>
<dbReference type="SUPFAM" id="SSF47384">
    <property type="entry name" value="Homodimeric domain of signal transducing histidine kinase"/>
    <property type="match status" value="1"/>
</dbReference>
<evidence type="ECO:0000256" key="10">
    <source>
        <dbReference type="ARBA" id="ARBA00022989"/>
    </source>
</evidence>
<evidence type="ECO:0000256" key="5">
    <source>
        <dbReference type="ARBA" id="ARBA00022679"/>
    </source>
</evidence>
<evidence type="ECO:0000256" key="12">
    <source>
        <dbReference type="ARBA" id="ARBA00023136"/>
    </source>
</evidence>
<keyword evidence="11" id="KW-0902">Two-component regulatory system</keyword>
<comment type="catalytic activity">
    <reaction evidence="1">
        <text>ATP + protein L-histidine = ADP + protein N-phospho-L-histidine.</text>
        <dbReference type="EC" id="2.7.13.3"/>
    </reaction>
</comment>
<keyword evidence="8" id="KW-0418">Kinase</keyword>
<keyword evidence="4" id="KW-0597">Phosphoprotein</keyword>
<evidence type="ECO:0000313" key="15">
    <source>
        <dbReference type="EMBL" id="OIQ86747.1"/>
    </source>
</evidence>
<keyword evidence="9" id="KW-0067">ATP-binding</keyword>
<dbReference type="PROSITE" id="PS50109">
    <property type="entry name" value="HIS_KIN"/>
    <property type="match status" value="1"/>
</dbReference>
<dbReference type="InterPro" id="IPR003661">
    <property type="entry name" value="HisK_dim/P_dom"/>
</dbReference>
<dbReference type="EMBL" id="MLJW01000461">
    <property type="protein sequence ID" value="OIQ86747.1"/>
    <property type="molecule type" value="Genomic_DNA"/>
</dbReference>
<dbReference type="GO" id="GO:0005524">
    <property type="term" value="F:ATP binding"/>
    <property type="evidence" value="ECO:0007669"/>
    <property type="project" value="UniProtKB-KW"/>
</dbReference>
<accession>A0A1J5RAP2</accession>
<dbReference type="InterPro" id="IPR036097">
    <property type="entry name" value="HisK_dim/P_sf"/>
</dbReference>
<dbReference type="GO" id="GO:0000155">
    <property type="term" value="F:phosphorelay sensor kinase activity"/>
    <property type="evidence" value="ECO:0007669"/>
    <property type="project" value="InterPro"/>
</dbReference>
<dbReference type="GO" id="GO:0005886">
    <property type="term" value="C:plasma membrane"/>
    <property type="evidence" value="ECO:0007669"/>
    <property type="project" value="TreeGrafter"/>
</dbReference>
<evidence type="ECO:0000256" key="8">
    <source>
        <dbReference type="ARBA" id="ARBA00022777"/>
    </source>
</evidence>
<keyword evidence="12 13" id="KW-0472">Membrane</keyword>
<dbReference type="InterPro" id="IPR005467">
    <property type="entry name" value="His_kinase_dom"/>
</dbReference>
<dbReference type="AlphaFoldDB" id="A0A1J5RAP2"/>
<keyword evidence="6 13" id="KW-0812">Transmembrane</keyword>
<reference evidence="15" key="1">
    <citation type="submission" date="2016-10" db="EMBL/GenBank/DDBJ databases">
        <title>Sequence of Gallionella enrichment culture.</title>
        <authorList>
            <person name="Poehlein A."/>
            <person name="Muehling M."/>
            <person name="Daniel R."/>
        </authorList>
    </citation>
    <scope>NUCLEOTIDE SEQUENCE</scope>
</reference>
<dbReference type="Gene3D" id="3.30.565.10">
    <property type="entry name" value="Histidine kinase-like ATPase, C-terminal domain"/>
    <property type="match status" value="1"/>
</dbReference>
<proteinExistence type="predicted"/>
<evidence type="ECO:0000256" key="3">
    <source>
        <dbReference type="ARBA" id="ARBA00012438"/>
    </source>
</evidence>
<dbReference type="PANTHER" id="PTHR45436">
    <property type="entry name" value="SENSOR HISTIDINE KINASE YKOH"/>
    <property type="match status" value="1"/>
</dbReference>
<dbReference type="PRINTS" id="PR00344">
    <property type="entry name" value="BCTRLSENSOR"/>
</dbReference>
<evidence type="ECO:0000256" key="6">
    <source>
        <dbReference type="ARBA" id="ARBA00022692"/>
    </source>
</evidence>
<keyword evidence="10 13" id="KW-1133">Transmembrane helix</keyword>
<sequence length="444" mass="48470">MTSIRRNLLAALLVTVSVVVLISAYATYRQVRLETDEIFDYQLRQLTLSMRDQTFSNGLPSGPSSDVEDFDFVIQVWDREGLKLYVSPSVTVLPNHAQLGFSTVHTAEGDWRVYGAPIRNHIIQVAQPLKIREEIAYTAALRMLLPLLLLLPTLAILIWLLVGYGLSPLNKLALAVKDRTPVSMDRLPEQDVPVEVLPLVQSLNGLLDRLGQALATQRAFVSDAAHGLRSPLTALQLQMQLVERTSDESRRAEFIAELKHGLDRMTHIIHQLLTLARTEPDAIAQSREEVDLVDLLRRTVADLNPLAESRAVDVGVVTTAEQILVAGDSAALRTLMNNLLENAIHYTPVHGKIDLSAGIDTGAPWIEIGDSGPGIPEQERARVFDRFYRGKETSEPGSGLGLAIVKAIADNHGATVGLGQSPLGGLAVHIAFGREKEIGAKTAG</sequence>
<dbReference type="Gene3D" id="1.10.287.130">
    <property type="match status" value="1"/>
</dbReference>
<comment type="caution">
    <text evidence="15">The sequence shown here is derived from an EMBL/GenBank/DDBJ whole genome shotgun (WGS) entry which is preliminary data.</text>
</comment>
<dbReference type="InterPro" id="IPR036890">
    <property type="entry name" value="HATPase_C_sf"/>
</dbReference>
<evidence type="ECO:0000256" key="1">
    <source>
        <dbReference type="ARBA" id="ARBA00000085"/>
    </source>
</evidence>
<comment type="subcellular location">
    <subcellularLocation>
        <location evidence="2">Membrane</location>
        <topology evidence="2">Multi-pass membrane protein</topology>
    </subcellularLocation>
</comment>
<keyword evidence="7" id="KW-0547">Nucleotide-binding</keyword>
<name>A0A1J5RAP2_9ZZZZ</name>
<dbReference type="Pfam" id="PF00512">
    <property type="entry name" value="HisKA"/>
    <property type="match status" value="1"/>
</dbReference>
<feature type="transmembrane region" description="Helical" evidence="13">
    <location>
        <begin position="143"/>
        <end position="162"/>
    </location>
</feature>
<gene>
    <name evidence="15" type="primary">qseC_20</name>
    <name evidence="15" type="ORF">GALL_314000</name>
</gene>
<dbReference type="CDD" id="cd00082">
    <property type="entry name" value="HisKA"/>
    <property type="match status" value="1"/>
</dbReference>
<dbReference type="SMART" id="SM00387">
    <property type="entry name" value="HATPase_c"/>
    <property type="match status" value="1"/>
</dbReference>
<dbReference type="InterPro" id="IPR050428">
    <property type="entry name" value="TCS_sensor_his_kinase"/>
</dbReference>
<evidence type="ECO:0000256" key="11">
    <source>
        <dbReference type="ARBA" id="ARBA00023012"/>
    </source>
</evidence>
<dbReference type="EC" id="2.7.13.3" evidence="3"/>
<keyword evidence="5 15" id="KW-0808">Transferase</keyword>
<evidence type="ECO:0000256" key="2">
    <source>
        <dbReference type="ARBA" id="ARBA00004141"/>
    </source>
</evidence>
<organism evidence="15">
    <name type="scientific">mine drainage metagenome</name>
    <dbReference type="NCBI Taxonomy" id="410659"/>
    <lineage>
        <taxon>unclassified sequences</taxon>
        <taxon>metagenomes</taxon>
        <taxon>ecological metagenomes</taxon>
    </lineage>
</organism>
<evidence type="ECO:0000256" key="13">
    <source>
        <dbReference type="SAM" id="Phobius"/>
    </source>
</evidence>
<evidence type="ECO:0000259" key="14">
    <source>
        <dbReference type="PROSITE" id="PS50109"/>
    </source>
</evidence>
<dbReference type="Pfam" id="PF02518">
    <property type="entry name" value="HATPase_c"/>
    <property type="match status" value="1"/>
</dbReference>
<feature type="domain" description="Histidine kinase" evidence="14">
    <location>
        <begin position="223"/>
        <end position="436"/>
    </location>
</feature>
<dbReference type="SUPFAM" id="SSF55874">
    <property type="entry name" value="ATPase domain of HSP90 chaperone/DNA topoisomerase II/histidine kinase"/>
    <property type="match status" value="1"/>
</dbReference>